<dbReference type="SMART" id="SM01117">
    <property type="entry name" value="Cyt-b5"/>
    <property type="match status" value="1"/>
</dbReference>
<dbReference type="GO" id="GO:0031507">
    <property type="term" value="P:heterochromatin formation"/>
    <property type="evidence" value="ECO:0007669"/>
    <property type="project" value="TreeGrafter"/>
</dbReference>
<dbReference type="Pfam" id="PF00038">
    <property type="entry name" value="Filament"/>
    <property type="match status" value="1"/>
</dbReference>
<name>A0A815KHR5_9BILA</name>
<dbReference type="AlphaFoldDB" id="A0A815KHR5"/>
<dbReference type="GO" id="GO:0090435">
    <property type="term" value="P:protein localization to nuclear envelope"/>
    <property type="evidence" value="ECO:0007669"/>
    <property type="project" value="TreeGrafter"/>
</dbReference>
<evidence type="ECO:0000256" key="3">
    <source>
        <dbReference type="RuleBase" id="RU000685"/>
    </source>
</evidence>
<dbReference type="Pfam" id="PF00173">
    <property type="entry name" value="Cyt-b5"/>
    <property type="match status" value="1"/>
</dbReference>
<evidence type="ECO:0000256" key="1">
    <source>
        <dbReference type="ARBA" id="ARBA00022754"/>
    </source>
</evidence>
<evidence type="ECO:0000256" key="4">
    <source>
        <dbReference type="SAM" id="Coils"/>
    </source>
</evidence>
<feature type="coiled-coil region" evidence="4">
    <location>
        <begin position="416"/>
        <end position="482"/>
    </location>
</feature>
<feature type="region of interest" description="Disordered" evidence="5">
    <location>
        <begin position="27"/>
        <end position="99"/>
    </location>
</feature>
<evidence type="ECO:0000256" key="5">
    <source>
        <dbReference type="SAM" id="MobiDB-lite"/>
    </source>
</evidence>
<dbReference type="GO" id="GO:0005200">
    <property type="term" value="F:structural constituent of cytoskeleton"/>
    <property type="evidence" value="ECO:0007669"/>
    <property type="project" value="TreeGrafter"/>
</dbReference>
<comment type="similarity">
    <text evidence="3">Belongs to the intermediate filament family.</text>
</comment>
<gene>
    <name evidence="7" type="ORF">QVE165_LOCUS36471</name>
</gene>
<sequence>MIFYHEQALIEYFILITLVSPLVLETMDNRGNNRDSDRDRDRDRDGSNNRRSVNDRGGDRDERDQRNEASSSSSQQRRIEEEETTTNYRSQIAPRSTNITTNRVVPSSTNMVMERFYSYGTGGGVPLKPGGKSAAVVAIQENRDREKRELSHLNDRFASYIERVRYLEALNKKLQLELEHLRGKWGSETGKVKEMYEVEIREARHIIDETSKDRATAELRAKRAEEETLKYKDKYEILLAGKDSDRQKIDALQKQLADNEADLNLFRRRLADLEDEQKRFRAESQKLILDIQRVTQDLDHETIARVQLENEKQSLEEEINFLKQIHAQEIEELKHANLIGTALDPSNFFKHELSHAIRDIREEYEQLNNQQRNELESWYRIKVTQAVQEIQARRAIEGGPDSAREREEVKKLRIIVTDSRKDISAMRQRNGELENRIQELEELVQIERREGIQAANERDREIQELRARLEELGRDYDELVTTKSTLDAEIAIYRKLLEGEENRGGLKQIVANVEEQARADFAISGGGSGGGGGGGGGGGAGGGASGGGFAAIGGGFSSSSSAGGGGGGGGGGGVSSYSYSRSYRTTSGGQVISYVTQQQLTDKKIPIQKERLFTSDELQSYTKDELYLAILGHVFNVSSAPRFYSSSGSYKFYTGRDASRSFHTGKTSDEDLTDDLTGLNDEAIAGVYQWLTFYEKQYPKIGKLIGRYFDSNGTPTKDFTNVLTSVNNMKKKDEDKASFEQKWPPCNSEWSHDTGRRVWCTEKSGGIEREWIGVPRRYFDSLTKVERCVCIKNSDEQDGRFKQYKDCSPTSAECQILD</sequence>
<dbReference type="GO" id="GO:0051664">
    <property type="term" value="P:nuclear pore localization"/>
    <property type="evidence" value="ECO:0007669"/>
    <property type="project" value="TreeGrafter"/>
</dbReference>
<evidence type="ECO:0000259" key="6">
    <source>
        <dbReference type="PROSITE" id="PS51842"/>
    </source>
</evidence>
<feature type="compositionally biased region" description="Basic and acidic residues" evidence="5">
    <location>
        <begin position="27"/>
        <end position="67"/>
    </location>
</feature>
<dbReference type="EMBL" id="CAJNOM010000367">
    <property type="protein sequence ID" value="CAF1395800.1"/>
    <property type="molecule type" value="Genomic_DNA"/>
</dbReference>
<dbReference type="InterPro" id="IPR018039">
    <property type="entry name" value="IF_conserved"/>
</dbReference>
<keyword evidence="8" id="KW-1185">Reference proteome</keyword>
<dbReference type="SUPFAM" id="SSF55856">
    <property type="entry name" value="Cytochrome b5-like heme/steroid binding domain"/>
    <property type="match status" value="1"/>
</dbReference>
<evidence type="ECO:0000313" key="7">
    <source>
        <dbReference type="EMBL" id="CAF1395800.1"/>
    </source>
</evidence>
<dbReference type="GO" id="GO:0005882">
    <property type="term" value="C:intermediate filament"/>
    <property type="evidence" value="ECO:0007669"/>
    <property type="project" value="UniProtKB-KW"/>
</dbReference>
<feature type="compositionally biased region" description="Polar residues" evidence="5">
    <location>
        <begin position="87"/>
        <end position="99"/>
    </location>
</feature>
<dbReference type="OrthoDB" id="10257697at2759"/>
<dbReference type="SUPFAM" id="SSF64593">
    <property type="entry name" value="Intermediate filament protein, coiled coil region"/>
    <property type="match status" value="2"/>
</dbReference>
<dbReference type="GO" id="GO:0007097">
    <property type="term" value="P:nuclear migration"/>
    <property type="evidence" value="ECO:0007669"/>
    <property type="project" value="TreeGrafter"/>
</dbReference>
<evidence type="ECO:0000256" key="2">
    <source>
        <dbReference type="ARBA" id="ARBA00023054"/>
    </source>
</evidence>
<evidence type="ECO:0000313" key="8">
    <source>
        <dbReference type="Proteomes" id="UP000663832"/>
    </source>
</evidence>
<keyword evidence="2 4" id="KW-0175">Coiled coil</keyword>
<dbReference type="PROSITE" id="PS00226">
    <property type="entry name" value="IF_ROD_1"/>
    <property type="match status" value="1"/>
</dbReference>
<protein>
    <recommendedName>
        <fullName evidence="6">IF rod domain-containing protein</fullName>
    </recommendedName>
</protein>
<dbReference type="GO" id="GO:0005652">
    <property type="term" value="C:nuclear lamina"/>
    <property type="evidence" value="ECO:0007669"/>
    <property type="project" value="TreeGrafter"/>
</dbReference>
<accession>A0A815KHR5</accession>
<organism evidence="7 8">
    <name type="scientific">Adineta steineri</name>
    <dbReference type="NCBI Taxonomy" id="433720"/>
    <lineage>
        <taxon>Eukaryota</taxon>
        <taxon>Metazoa</taxon>
        <taxon>Spiralia</taxon>
        <taxon>Gnathifera</taxon>
        <taxon>Rotifera</taxon>
        <taxon>Eurotatoria</taxon>
        <taxon>Bdelloidea</taxon>
        <taxon>Adinetida</taxon>
        <taxon>Adinetidae</taxon>
        <taxon>Adineta</taxon>
    </lineage>
</organism>
<dbReference type="Gene3D" id="3.10.120.10">
    <property type="entry name" value="Cytochrome b5-like heme/steroid binding domain"/>
    <property type="match status" value="1"/>
</dbReference>
<comment type="caution">
    <text evidence="7">The sequence shown here is derived from an EMBL/GenBank/DDBJ whole genome shotgun (WGS) entry which is preliminary data.</text>
</comment>
<dbReference type="PANTHER" id="PTHR45721:SF12">
    <property type="entry name" value="INTERMEDIATE FILAMENT PROTEIN IFA-1"/>
    <property type="match status" value="1"/>
</dbReference>
<dbReference type="InterPro" id="IPR039008">
    <property type="entry name" value="IF_rod_dom"/>
</dbReference>
<dbReference type="Gene3D" id="1.20.5.170">
    <property type="match status" value="1"/>
</dbReference>
<keyword evidence="1 3" id="KW-0403">Intermediate filament</keyword>
<dbReference type="InterPro" id="IPR001199">
    <property type="entry name" value="Cyt_B5-like_heme/steroid-bd"/>
</dbReference>
<proteinExistence type="inferred from homology"/>
<dbReference type="Gene3D" id="1.20.5.1160">
    <property type="entry name" value="Vasodilator-stimulated phosphoprotein"/>
    <property type="match status" value="1"/>
</dbReference>
<reference evidence="7" key="1">
    <citation type="submission" date="2021-02" db="EMBL/GenBank/DDBJ databases">
        <authorList>
            <person name="Nowell W R."/>
        </authorList>
    </citation>
    <scope>NUCLEOTIDE SEQUENCE</scope>
</reference>
<dbReference type="PANTHER" id="PTHR45721">
    <property type="entry name" value="LAMIN DM0-RELATED"/>
    <property type="match status" value="1"/>
</dbReference>
<dbReference type="InterPro" id="IPR036400">
    <property type="entry name" value="Cyt_B5-like_heme/steroid_sf"/>
</dbReference>
<dbReference type="SMART" id="SM01391">
    <property type="entry name" value="Filament"/>
    <property type="match status" value="1"/>
</dbReference>
<feature type="domain" description="IF rod" evidence="6">
    <location>
        <begin position="146"/>
        <end position="504"/>
    </location>
</feature>
<dbReference type="GO" id="GO:0006998">
    <property type="term" value="P:nuclear envelope organization"/>
    <property type="evidence" value="ECO:0007669"/>
    <property type="project" value="TreeGrafter"/>
</dbReference>
<dbReference type="Proteomes" id="UP000663832">
    <property type="component" value="Unassembled WGS sequence"/>
</dbReference>
<feature type="coiled-coil region" evidence="4">
    <location>
        <begin position="136"/>
        <end position="381"/>
    </location>
</feature>
<dbReference type="PROSITE" id="PS51842">
    <property type="entry name" value="IF_ROD_2"/>
    <property type="match status" value="1"/>
</dbReference>